<keyword evidence="1" id="KW-0238">DNA-binding</keyword>
<protein>
    <submittedName>
        <fullName evidence="1">LacI family DNA-binding transcriptional regulator</fullName>
    </submittedName>
</protein>
<name>A0ACC5QYL2_9HYPH</name>
<comment type="caution">
    <text evidence="1">The sequence shown here is derived from an EMBL/GenBank/DDBJ whole genome shotgun (WGS) entry which is preliminary data.</text>
</comment>
<dbReference type="Proteomes" id="UP000616151">
    <property type="component" value="Unassembled WGS sequence"/>
</dbReference>
<organism evidence="1 2">
    <name type="scientific">Taklimakanibacter albus</name>
    <dbReference type="NCBI Taxonomy" id="2800327"/>
    <lineage>
        <taxon>Bacteria</taxon>
        <taxon>Pseudomonadati</taxon>
        <taxon>Pseudomonadota</taxon>
        <taxon>Alphaproteobacteria</taxon>
        <taxon>Hyphomicrobiales</taxon>
        <taxon>Aestuariivirgaceae</taxon>
        <taxon>Taklimakanibacter</taxon>
    </lineage>
</organism>
<evidence type="ECO:0000313" key="1">
    <source>
        <dbReference type="EMBL" id="MBK1865447.1"/>
    </source>
</evidence>
<gene>
    <name evidence="1" type="ORF">JHL16_03720</name>
</gene>
<sequence length="327" mass="34835">MADRARRPTLADVARLAGTSTAVVSYVLNDGPRAVAPQTKAKVEQAIAELGYRRNPLASALMAGRSNLVGLLVPDSSNAFFSELAREFEREGKARGFLTLIGNTAYDPAVELDYERAFADLRPRGIFVTSITGDAESLDGCPRIYVHSAPAGASDPCVLFDDVGGGIAATRHLIGQGYEDIHCIAGPDDFGPSGKRERGWQKAMSEAGLTTEGRLHRVSFERLGAENALRPLLAKPGRPRAIFATTDEQALAALRAAAEARLTVPKDIAIVGFDGIREALNGSSRLTTFALPLAELARRAFEVLDGWNAADNPSHIIAGALQRGETS</sequence>
<accession>A0ACC5QYL2</accession>
<reference evidence="1" key="1">
    <citation type="submission" date="2021-01" db="EMBL/GenBank/DDBJ databases">
        <authorList>
            <person name="Sun Q."/>
        </authorList>
    </citation>
    <scope>NUCLEOTIDE SEQUENCE</scope>
    <source>
        <strain evidence="1">YIM B02566</strain>
    </source>
</reference>
<proteinExistence type="predicted"/>
<keyword evidence="2" id="KW-1185">Reference proteome</keyword>
<dbReference type="EMBL" id="JAENHL010000004">
    <property type="protein sequence ID" value="MBK1865447.1"/>
    <property type="molecule type" value="Genomic_DNA"/>
</dbReference>
<evidence type="ECO:0000313" key="2">
    <source>
        <dbReference type="Proteomes" id="UP000616151"/>
    </source>
</evidence>